<dbReference type="RefSeq" id="WP_176229670.1">
    <property type="nucleotide sequence ID" value="NZ_BLSB01000039.1"/>
</dbReference>
<reference evidence="2 3" key="1">
    <citation type="journal article" date="2020" name="Front. Microbiol.">
        <title>Single-cell genomics of novel Actinobacteria with the Wood-Ljungdahl pathway discovered in a serpentinizing system.</title>
        <authorList>
            <person name="Merino N."/>
            <person name="Kawai M."/>
            <person name="Boyd E.S."/>
            <person name="Colman D.R."/>
            <person name="McGlynn S.E."/>
            <person name="Nealson K.H."/>
            <person name="Kurokawa K."/>
            <person name="Hongoh Y."/>
        </authorList>
    </citation>
    <scope>NUCLEOTIDE SEQUENCE [LARGE SCALE GENOMIC DNA]</scope>
    <source>
        <strain evidence="2 3">S43</strain>
    </source>
</reference>
<dbReference type="Proteomes" id="UP000576480">
    <property type="component" value="Unassembled WGS sequence"/>
</dbReference>
<dbReference type="AlphaFoldDB" id="A0A6V8PT44"/>
<keyword evidence="1" id="KW-0472">Membrane</keyword>
<accession>A0A6V8PT44</accession>
<name>A0A6V8PT44_9ACTN</name>
<evidence type="ECO:0000313" key="2">
    <source>
        <dbReference type="EMBL" id="GFP34984.1"/>
    </source>
</evidence>
<dbReference type="GO" id="GO:0140359">
    <property type="term" value="F:ABC-type transporter activity"/>
    <property type="evidence" value="ECO:0007669"/>
    <property type="project" value="InterPro"/>
</dbReference>
<gene>
    <name evidence="2" type="ORF">HKBW3S43_00776</name>
</gene>
<dbReference type="PANTHER" id="PTHR43471">
    <property type="entry name" value="ABC TRANSPORTER PERMEASE"/>
    <property type="match status" value="1"/>
</dbReference>
<evidence type="ECO:0000313" key="3">
    <source>
        <dbReference type="Proteomes" id="UP000576480"/>
    </source>
</evidence>
<feature type="transmembrane region" description="Helical" evidence="1">
    <location>
        <begin position="78"/>
        <end position="110"/>
    </location>
</feature>
<sequence length="216" mass="23923">MDTILRTGVAKLEEMMPTLSSLPVIEKFQMFFFLQFPIYLLLIPIMIAISFATFSIIEEKQMRTLEPLLATPVSTWELLLGKALAGAIPALIITWVCAGLFLVGVVWMGLAHLLSLVLTPSWFISLFLLVPLVTVLSFMLGVIGSSRANDPKSAQNIAFVIVLPVLAIIGVQLTGLILLRPLMFIVMAVGIAILDILTLRVAVYLFQRESIVVRWR</sequence>
<protein>
    <recommendedName>
        <fullName evidence="4">ABC-2 type transport system permease protein</fullName>
    </recommendedName>
</protein>
<dbReference type="GO" id="GO:0005886">
    <property type="term" value="C:plasma membrane"/>
    <property type="evidence" value="ECO:0007669"/>
    <property type="project" value="UniProtKB-SubCell"/>
</dbReference>
<dbReference type="PANTHER" id="PTHR43471:SF1">
    <property type="entry name" value="ABC TRANSPORTER PERMEASE PROTEIN NOSY-RELATED"/>
    <property type="match status" value="1"/>
</dbReference>
<comment type="caution">
    <text evidence="2">The sequence shown here is derived from an EMBL/GenBank/DDBJ whole genome shotgun (WGS) entry which is preliminary data.</text>
</comment>
<evidence type="ECO:0000256" key="1">
    <source>
        <dbReference type="SAM" id="Phobius"/>
    </source>
</evidence>
<keyword evidence="1" id="KW-1133">Transmembrane helix</keyword>
<feature type="transmembrane region" description="Helical" evidence="1">
    <location>
        <begin position="122"/>
        <end position="145"/>
    </location>
</feature>
<organism evidence="2 3">
    <name type="scientific">Candidatus Hakubella thermalkaliphila</name>
    <dbReference type="NCBI Taxonomy" id="2754717"/>
    <lineage>
        <taxon>Bacteria</taxon>
        <taxon>Bacillati</taxon>
        <taxon>Actinomycetota</taxon>
        <taxon>Actinomycetota incertae sedis</taxon>
        <taxon>Candidatus Hakubellales</taxon>
        <taxon>Candidatus Hakubellaceae</taxon>
        <taxon>Candidatus Hakubella</taxon>
    </lineage>
</organism>
<dbReference type="Pfam" id="PF12679">
    <property type="entry name" value="ABC2_membrane_2"/>
    <property type="match status" value="1"/>
</dbReference>
<keyword evidence="1" id="KW-0812">Transmembrane</keyword>
<dbReference type="EMBL" id="BLSB01000039">
    <property type="protein sequence ID" value="GFP34984.1"/>
    <property type="molecule type" value="Genomic_DNA"/>
</dbReference>
<proteinExistence type="predicted"/>
<feature type="transmembrane region" description="Helical" evidence="1">
    <location>
        <begin position="184"/>
        <end position="206"/>
    </location>
</feature>
<feature type="transmembrane region" description="Helical" evidence="1">
    <location>
        <begin position="36"/>
        <end position="57"/>
    </location>
</feature>
<evidence type="ECO:0008006" key="4">
    <source>
        <dbReference type="Google" id="ProtNLM"/>
    </source>
</evidence>
<feature type="transmembrane region" description="Helical" evidence="1">
    <location>
        <begin position="157"/>
        <end position="178"/>
    </location>
</feature>